<dbReference type="EMBL" id="LHXP01000097">
    <property type="protein sequence ID" value="KXA92076.1"/>
    <property type="molecule type" value="Genomic_DNA"/>
</dbReference>
<evidence type="ECO:0008006" key="3">
    <source>
        <dbReference type="Google" id="ProtNLM"/>
    </source>
</evidence>
<dbReference type="Pfam" id="PF11848">
    <property type="entry name" value="DUF3368"/>
    <property type="match status" value="1"/>
</dbReference>
<reference evidence="1 2" key="1">
    <citation type="journal article" date="2016" name="Sci. Rep.">
        <title>Metabolic traits of an uncultured archaeal lineage -MSBL1- from brine pools of the Red Sea.</title>
        <authorList>
            <person name="Mwirichia R."/>
            <person name="Alam I."/>
            <person name="Rashid M."/>
            <person name="Vinu M."/>
            <person name="Ba-Alawi W."/>
            <person name="Anthony Kamau A."/>
            <person name="Kamanda Ngugi D."/>
            <person name="Goker M."/>
            <person name="Klenk H.P."/>
            <person name="Bajic V."/>
            <person name="Stingl U."/>
        </authorList>
    </citation>
    <scope>NUCLEOTIDE SEQUENCE [LARGE SCALE GENOMIC DNA]</scope>
    <source>
        <strain evidence="1">SCGC-AAA259E22</strain>
    </source>
</reference>
<dbReference type="PANTHER" id="PTHR39550:SF1">
    <property type="entry name" value="SLL0658 PROTEIN"/>
    <property type="match status" value="1"/>
</dbReference>
<protein>
    <recommendedName>
        <fullName evidence="3">DUF3368 domain-containing protein</fullName>
    </recommendedName>
</protein>
<dbReference type="Proteomes" id="UP000070657">
    <property type="component" value="Unassembled WGS sequence"/>
</dbReference>
<dbReference type="AlphaFoldDB" id="A0A133UD24"/>
<name>A0A133UD24_9EURY</name>
<evidence type="ECO:0000313" key="2">
    <source>
        <dbReference type="Proteomes" id="UP000070657"/>
    </source>
</evidence>
<comment type="caution">
    <text evidence="1">The sequence shown here is derived from an EMBL/GenBank/DDBJ whole genome shotgun (WGS) entry which is preliminary data.</text>
</comment>
<gene>
    <name evidence="1" type="ORF">AKJ66_04735</name>
</gene>
<keyword evidence="2" id="KW-1185">Reference proteome</keyword>
<organism evidence="1 2">
    <name type="scientific">candidate division MSBL1 archaeon SCGC-AAA259E22</name>
    <dbReference type="NCBI Taxonomy" id="1698265"/>
    <lineage>
        <taxon>Archaea</taxon>
        <taxon>Methanobacteriati</taxon>
        <taxon>Methanobacteriota</taxon>
        <taxon>candidate division MSBL1</taxon>
    </lineage>
</organism>
<evidence type="ECO:0000313" key="1">
    <source>
        <dbReference type="EMBL" id="KXA92076.1"/>
    </source>
</evidence>
<sequence>MTIVSDSSSLILLTKAEILKPLLSHRELKISNTVYEETVEKGKEKAKEDAYFIEKLVDEKEITVAKPDNSTRKRIKNLFGIEKGENSTLALAIEENPDLVLVDDEKGIKVCKALNFSFAISADIAVALYETGRIGKEKSLKALERLEKYGWIEPNIIRDRRKKIRGERQ</sequence>
<proteinExistence type="predicted"/>
<dbReference type="InterPro" id="IPR021799">
    <property type="entry name" value="PIN-like_prokaryotic"/>
</dbReference>
<accession>A0A133UD24</accession>
<dbReference type="PANTHER" id="PTHR39550">
    <property type="entry name" value="SLL0658 PROTEIN"/>
    <property type="match status" value="1"/>
</dbReference>